<organism evidence="1 3">
    <name type="scientific">Paraphaeosphaeria minitans</name>
    <dbReference type="NCBI Taxonomy" id="565426"/>
    <lineage>
        <taxon>Eukaryota</taxon>
        <taxon>Fungi</taxon>
        <taxon>Dikarya</taxon>
        <taxon>Ascomycota</taxon>
        <taxon>Pezizomycotina</taxon>
        <taxon>Dothideomycetes</taxon>
        <taxon>Pleosporomycetidae</taxon>
        <taxon>Pleosporales</taxon>
        <taxon>Massarineae</taxon>
        <taxon>Didymosphaeriaceae</taxon>
        <taxon>Paraphaeosphaeria</taxon>
    </lineage>
</organism>
<dbReference type="AlphaFoldDB" id="A0A9P6KP84"/>
<comment type="caution">
    <text evidence="1">The sequence shown here is derived from an EMBL/GenBank/DDBJ whole genome shotgun (WGS) entry which is preliminary data.</text>
</comment>
<gene>
    <name evidence="1" type="ORF">PMIN01_08165</name>
    <name evidence="2" type="ORF">PMIN01_08231</name>
</gene>
<proteinExistence type="predicted"/>
<evidence type="ECO:0000313" key="2">
    <source>
        <dbReference type="EMBL" id="KAF9733888.1"/>
    </source>
</evidence>
<evidence type="ECO:0000313" key="1">
    <source>
        <dbReference type="EMBL" id="KAF9733822.1"/>
    </source>
</evidence>
<dbReference type="EMBL" id="WJXW01000008">
    <property type="protein sequence ID" value="KAF9733888.1"/>
    <property type="molecule type" value="Genomic_DNA"/>
</dbReference>
<dbReference type="OrthoDB" id="3811711at2759"/>
<evidence type="ECO:0000313" key="3">
    <source>
        <dbReference type="Proteomes" id="UP000756921"/>
    </source>
</evidence>
<protein>
    <submittedName>
        <fullName evidence="1">Uncharacterized protein</fullName>
    </submittedName>
</protein>
<keyword evidence="3" id="KW-1185">Reference proteome</keyword>
<name>A0A9P6KP84_9PLEO</name>
<accession>A0A9P6KP84</accession>
<dbReference type="EMBL" id="WJXW01000008">
    <property type="protein sequence ID" value="KAF9733822.1"/>
    <property type="molecule type" value="Genomic_DNA"/>
</dbReference>
<dbReference type="Proteomes" id="UP000756921">
    <property type="component" value="Unassembled WGS sequence"/>
</dbReference>
<sequence length="145" mass="16600">MIAQLQELALKPSFDSRNMVHVLMGYLDSMIDIQKEEETQYGKAMKVTGRLTSYGPREDAYALTIMVQDGNYVETTVRPQEYWEGIISMSNIDIAAKQSPDIQQDKPTFLTNGTVFTTATQPNDGISYWRNIFLRRSGSQDKWVY</sequence>
<reference evidence="1" key="1">
    <citation type="journal article" date="2020" name="Mol. Plant Microbe Interact.">
        <title>Genome Sequence of the Biocontrol Agent Coniothyrium minitans strain Conio (IMI 134523).</title>
        <authorList>
            <person name="Patel D."/>
            <person name="Shittu T.A."/>
            <person name="Baroncelli R."/>
            <person name="Muthumeenakshi S."/>
            <person name="Osborne T.H."/>
            <person name="Janganan T.K."/>
            <person name="Sreenivasaprasad S."/>
        </authorList>
    </citation>
    <scope>NUCLEOTIDE SEQUENCE</scope>
    <source>
        <strain evidence="1">Conio</strain>
    </source>
</reference>